<keyword evidence="8" id="KW-0732">Signal</keyword>
<dbReference type="CDD" id="cd03467">
    <property type="entry name" value="Rieske"/>
    <property type="match status" value="1"/>
</dbReference>
<keyword evidence="1" id="KW-0001">2Fe-2S</keyword>
<dbReference type="PROSITE" id="PS51296">
    <property type="entry name" value="RIESKE"/>
    <property type="match status" value="1"/>
</dbReference>
<evidence type="ECO:0000256" key="8">
    <source>
        <dbReference type="SAM" id="SignalP"/>
    </source>
</evidence>
<dbReference type="Pfam" id="PF00355">
    <property type="entry name" value="Rieske"/>
    <property type="match status" value="1"/>
</dbReference>
<dbReference type="GO" id="GO:0051537">
    <property type="term" value="F:2 iron, 2 sulfur cluster binding"/>
    <property type="evidence" value="ECO:0007669"/>
    <property type="project" value="UniProtKB-KW"/>
</dbReference>
<dbReference type="InterPro" id="IPR036922">
    <property type="entry name" value="Rieske_2Fe-2S_sf"/>
</dbReference>
<feature type="signal peptide" evidence="8">
    <location>
        <begin position="1"/>
        <end position="24"/>
    </location>
</feature>
<evidence type="ECO:0000256" key="4">
    <source>
        <dbReference type="ARBA" id="ARBA00023014"/>
    </source>
</evidence>
<protein>
    <submittedName>
        <fullName evidence="10">Cytochrome B6</fullName>
    </submittedName>
</protein>
<keyword evidence="3" id="KW-0408">Iron</keyword>
<dbReference type="GO" id="GO:0046872">
    <property type="term" value="F:metal ion binding"/>
    <property type="evidence" value="ECO:0007669"/>
    <property type="project" value="UniProtKB-KW"/>
</dbReference>
<dbReference type="GO" id="GO:0016020">
    <property type="term" value="C:membrane"/>
    <property type="evidence" value="ECO:0007669"/>
    <property type="project" value="InterPro"/>
</dbReference>
<organism evidence="10 11">
    <name type="scientific">Cylindrospermopsis raciborskii CENA303</name>
    <dbReference type="NCBI Taxonomy" id="1170769"/>
    <lineage>
        <taxon>Bacteria</taxon>
        <taxon>Bacillati</taxon>
        <taxon>Cyanobacteriota</taxon>
        <taxon>Cyanophyceae</taxon>
        <taxon>Nostocales</taxon>
        <taxon>Aphanizomenonaceae</taxon>
        <taxon>Cylindrospermopsis</taxon>
    </lineage>
</organism>
<evidence type="ECO:0000256" key="3">
    <source>
        <dbReference type="ARBA" id="ARBA00023004"/>
    </source>
</evidence>
<keyword evidence="6" id="KW-1015">Disulfide bond</keyword>
<dbReference type="InterPro" id="IPR005805">
    <property type="entry name" value="Rieske_Fe-S_prot_C"/>
</dbReference>
<evidence type="ECO:0000313" key="10">
    <source>
        <dbReference type="EMBL" id="OSO89452.1"/>
    </source>
</evidence>
<comment type="caution">
    <text evidence="10">The sequence shown here is derived from an EMBL/GenBank/DDBJ whole genome shotgun (WGS) entry which is preliminary data.</text>
</comment>
<dbReference type="SUPFAM" id="SSF50022">
    <property type="entry name" value="ISP domain"/>
    <property type="match status" value="1"/>
</dbReference>
<keyword evidence="5" id="KW-0793">Thylakoid</keyword>
<evidence type="ECO:0000256" key="6">
    <source>
        <dbReference type="ARBA" id="ARBA00023157"/>
    </source>
</evidence>
<sequence length="144" mass="15513">MKRREFFQWVGLSLLASSLPIAFAALTSEDDTLASSVSNKAAKDWQKIGSVAQLDRTGQLLVENSPIGAILVVGTSKKPKNLIAVRPNCTHQGCTVEWKSNQFACPCHGARFGANGKVRNGPAEKPLRTYLAKIEGGSVFVRSV</sequence>
<dbReference type="EMBL" id="NBYN01000055">
    <property type="protein sequence ID" value="OSO89452.1"/>
    <property type="molecule type" value="Genomic_DNA"/>
</dbReference>
<dbReference type="InterPro" id="IPR017941">
    <property type="entry name" value="Rieske_2Fe-2S"/>
</dbReference>
<dbReference type="Proteomes" id="UP000192997">
    <property type="component" value="Unassembled WGS sequence"/>
</dbReference>
<evidence type="ECO:0000256" key="5">
    <source>
        <dbReference type="ARBA" id="ARBA00023078"/>
    </source>
</evidence>
<dbReference type="GO" id="GO:0016705">
    <property type="term" value="F:oxidoreductase activity, acting on paired donors, with incorporation or reduction of molecular oxygen"/>
    <property type="evidence" value="ECO:0007669"/>
    <property type="project" value="UniProtKB-ARBA"/>
</dbReference>
<dbReference type="PANTHER" id="PTHR10134">
    <property type="entry name" value="CYTOCHROME B-C1 COMPLEX SUBUNIT RIESKE, MITOCHONDRIAL"/>
    <property type="match status" value="1"/>
</dbReference>
<evidence type="ECO:0000313" key="11">
    <source>
        <dbReference type="Proteomes" id="UP000192997"/>
    </source>
</evidence>
<dbReference type="PRINTS" id="PR00162">
    <property type="entry name" value="RIESKE"/>
</dbReference>
<name>A0A1X4G4L9_9CYAN</name>
<proteinExistence type="predicted"/>
<keyword evidence="2" id="KW-0479">Metal-binding</keyword>
<dbReference type="Gene3D" id="2.102.10.10">
    <property type="entry name" value="Rieske [2Fe-2S] iron-sulphur domain"/>
    <property type="match status" value="1"/>
</dbReference>
<evidence type="ECO:0000256" key="1">
    <source>
        <dbReference type="ARBA" id="ARBA00022714"/>
    </source>
</evidence>
<comment type="cofactor">
    <cofactor evidence="7">
        <name>[2Fe-2S] cluster</name>
        <dbReference type="ChEBI" id="CHEBI:190135"/>
    </cofactor>
</comment>
<feature type="chain" id="PRO_5010878964" evidence="8">
    <location>
        <begin position="25"/>
        <end position="144"/>
    </location>
</feature>
<keyword evidence="4" id="KW-0411">Iron-sulfur</keyword>
<evidence type="ECO:0000259" key="9">
    <source>
        <dbReference type="PROSITE" id="PS51296"/>
    </source>
</evidence>
<evidence type="ECO:0000256" key="2">
    <source>
        <dbReference type="ARBA" id="ARBA00022723"/>
    </source>
</evidence>
<accession>A0A1X4G4L9</accession>
<evidence type="ECO:0000256" key="7">
    <source>
        <dbReference type="ARBA" id="ARBA00034078"/>
    </source>
</evidence>
<reference evidence="11" key="1">
    <citation type="submission" date="2017-04" db="EMBL/GenBank/DDBJ databases">
        <authorList>
            <person name="Abreu V.A."/>
            <person name="Popin R.V."/>
            <person name="Rigonato J."/>
            <person name="Andreote A.P."/>
            <person name="Schaker P.C."/>
            <person name="Hoff-Risseti C."/>
            <person name="Alvarenga D.O."/>
            <person name="Varani A.M."/>
            <person name="Fiore M.F."/>
        </authorList>
    </citation>
    <scope>NUCLEOTIDE SEQUENCE [LARGE SCALE GENOMIC DNA]</scope>
    <source>
        <strain evidence="11">CENA303</strain>
    </source>
</reference>
<feature type="domain" description="Rieske" evidence="9">
    <location>
        <begin position="45"/>
        <end position="141"/>
    </location>
</feature>
<dbReference type="InterPro" id="IPR014349">
    <property type="entry name" value="Rieske_Fe-S_prot"/>
</dbReference>
<dbReference type="AlphaFoldDB" id="A0A1X4G4L9"/>
<dbReference type="RefSeq" id="WP_009344168.1">
    <property type="nucleotide sequence ID" value="NZ_NBYN01000055.1"/>
</dbReference>
<gene>
    <name evidence="10" type="ORF">B7O87_12300</name>
</gene>
<dbReference type="GO" id="GO:0004497">
    <property type="term" value="F:monooxygenase activity"/>
    <property type="evidence" value="ECO:0007669"/>
    <property type="project" value="UniProtKB-ARBA"/>
</dbReference>